<dbReference type="GO" id="GO:0003729">
    <property type="term" value="F:mRNA binding"/>
    <property type="evidence" value="ECO:0007669"/>
    <property type="project" value="TreeGrafter"/>
</dbReference>
<evidence type="ECO:0000256" key="1">
    <source>
        <dbReference type="SAM" id="MobiDB-lite"/>
    </source>
</evidence>
<evidence type="ECO:0000313" key="6">
    <source>
        <dbReference type="EMBL" id="KAJ2786466.1"/>
    </source>
</evidence>
<feature type="domain" description="DNA2/NAM7 helicase-like C-terminal" evidence="3">
    <location>
        <begin position="1114"/>
        <end position="1309"/>
    </location>
</feature>
<feature type="compositionally biased region" description="Acidic residues" evidence="1">
    <location>
        <begin position="1386"/>
        <end position="1395"/>
    </location>
</feature>
<proteinExistence type="predicted"/>
<feature type="domain" description="DNA2/NAM7 helicase helicase" evidence="2">
    <location>
        <begin position="808"/>
        <end position="875"/>
    </location>
</feature>
<comment type="caution">
    <text evidence="6">The sequence shown here is derived from an EMBL/GenBank/DDBJ whole genome shotgun (WGS) entry which is preliminary data.</text>
</comment>
<dbReference type="CDD" id="cd18808">
    <property type="entry name" value="SF1_C_Upf1"/>
    <property type="match status" value="1"/>
</dbReference>
<accession>A0A9W8LNK1</accession>
<evidence type="ECO:0000259" key="2">
    <source>
        <dbReference type="Pfam" id="PF13086"/>
    </source>
</evidence>
<dbReference type="Gene3D" id="3.40.50.300">
    <property type="entry name" value="P-loop containing nucleotide triphosphate hydrolases"/>
    <property type="match status" value="2"/>
</dbReference>
<dbReference type="GO" id="GO:0004386">
    <property type="term" value="F:helicase activity"/>
    <property type="evidence" value="ECO:0007669"/>
    <property type="project" value="InterPro"/>
</dbReference>
<dbReference type="Pfam" id="PF13087">
    <property type="entry name" value="AAA_12"/>
    <property type="match status" value="1"/>
</dbReference>
<evidence type="ECO:0000259" key="4">
    <source>
        <dbReference type="Pfam" id="PF16399"/>
    </source>
</evidence>
<gene>
    <name evidence="6" type="ORF">GGI15_001495</name>
</gene>
<dbReference type="Pfam" id="PF16399">
    <property type="entry name" value="Aquarius_N_1st"/>
    <property type="match status" value="1"/>
</dbReference>
<dbReference type="InterPro" id="IPR048966">
    <property type="entry name" value="Aquarius_b-barrel"/>
</dbReference>
<dbReference type="FunFam" id="3.40.50.300:FF:002863">
    <property type="entry name" value="Pre-mRNA-splicing factor cwf11"/>
    <property type="match status" value="1"/>
</dbReference>
<dbReference type="EMBL" id="JANBUM010000060">
    <property type="protein sequence ID" value="KAJ2786466.1"/>
    <property type="molecule type" value="Genomic_DNA"/>
</dbReference>
<dbReference type="InterPro" id="IPR041679">
    <property type="entry name" value="DNA2/NAM7-like_C"/>
</dbReference>
<dbReference type="InterPro" id="IPR032174">
    <property type="entry name" value="Aquarius_N"/>
</dbReference>
<feature type="domain" description="RNA helicase aquarius N-terminal" evidence="4">
    <location>
        <begin position="38"/>
        <end position="403"/>
    </location>
</feature>
<reference evidence="6" key="1">
    <citation type="submission" date="2022-07" db="EMBL/GenBank/DDBJ databases">
        <title>Phylogenomic reconstructions and comparative analyses of Kickxellomycotina fungi.</title>
        <authorList>
            <person name="Reynolds N.K."/>
            <person name="Stajich J.E."/>
            <person name="Barry K."/>
            <person name="Grigoriev I.V."/>
            <person name="Crous P."/>
            <person name="Smith M.E."/>
        </authorList>
    </citation>
    <scope>NUCLEOTIDE SEQUENCE</scope>
    <source>
        <strain evidence="6">BCRC 34489</strain>
    </source>
</reference>
<feature type="domain" description="RNA helicase aquarius beta-barrel" evidence="5">
    <location>
        <begin position="538"/>
        <end position="614"/>
    </location>
</feature>
<dbReference type="SUPFAM" id="SSF52540">
    <property type="entry name" value="P-loop containing nucleoside triphosphate hydrolases"/>
    <property type="match status" value="1"/>
</dbReference>
<dbReference type="InterPro" id="IPR047187">
    <property type="entry name" value="SF1_C_Upf1"/>
</dbReference>
<feature type="region of interest" description="Disordered" evidence="1">
    <location>
        <begin position="1376"/>
        <end position="1395"/>
    </location>
</feature>
<dbReference type="PANTHER" id="PTHR10887">
    <property type="entry name" value="DNA2/NAM7 HELICASE FAMILY"/>
    <property type="match status" value="1"/>
</dbReference>
<feature type="domain" description="DNA2/NAM7 helicase helicase" evidence="2">
    <location>
        <begin position="1026"/>
        <end position="1103"/>
    </location>
</feature>
<name>A0A9W8LNK1_9FUNG</name>
<dbReference type="GO" id="GO:0071013">
    <property type="term" value="C:catalytic step 2 spliceosome"/>
    <property type="evidence" value="ECO:0007669"/>
    <property type="project" value="TreeGrafter"/>
</dbReference>
<dbReference type="InterPro" id="IPR045055">
    <property type="entry name" value="DNA2/NAM7-like"/>
</dbReference>
<sequence>MAPAKRKTAEPSKADTLAQTDESIRAAVSAACRQQDASAAIDGILQTHIAGSGFSGASIRALERWQYFEQCLWPLFTSSAQPSAPLVLSVLVMLNAKRQQHVLHRALRDMDQAAAERLVSSAMALLLDQALPCSPMAACVGPVDGASVRSVCVYFLDACFESLEVAGVRAACLRLTGVGLWTHVAGRRLVEAEYERTPGLQRLAKQAARRTRVGKHADERVAQANRRDQDFLWTMVCDFIAILWCPMAEEEEEKDEAACAYACTFLAFLVTLTSQLATRRFVALMLRDAHVVELCGRAPWAHSEEGVRAQRFCALRELLRERLGFAVDDVSGHPLDAEECQGRLSERVAGLQAAVFARWPEALDGLVLDSGARLADPAVLAGHLAGLSVDALRQLASAVGVRTCLAWPPDSAWAGASAARVSVLAEGAGDLAYAREFLLLVFCQHFAGPQMGRGGLADERVLLAGGLAEADERVRGTKRAAPGFAEYAAEPLALPRMGLQYLSLADYLQRSLRLVRVDALHAVHEDMADAVRRLMPREDDGSVVFDGWARMALPLCGALHVTEVQAPRVGEQAPRRVRAELAVDLNTYSASVRGEWDADVRPGDALFLLAVRADGVAAVRVCTVEAWVDRGASEGGLRRLRVLLDPAEYHEDEGGYGMVNVVLRRRPQEAGVRGVLDALRGLAEAPPRLPAWLAPTFLGYGDPAAATALHVLGPKLNSPREPVAVDLGDTFVSAEHVRRSFASTHAAVEFSEAPGMPGVVEFGPGGRLRVLPRKAVARGPVGLRGTRANAVEFTPMQVRALVSAALPGLTLIVGPPGTGKTDVAVQAVANLYHGQPRETTLLLAHSNQALNQLFAKIAAKGCIEPRHLLRLGHGEGELLEEEGGAGRYSSAGRIESFLQRRGELLGRAQELAASLGVAGDFGHACGAAEVLFAAHVRVRWDGFRRRHLAAGPAEAADLAAAFPFTAFFDGLLGRPLFAPDGLQSAEHVAELAAGCFGYLEDMFGELRELQAFELLPGARSRADYLLTQQARVVAMTCTHAAMHLGEFERLGFRYDNVVVEEAAQMLDVETLVPLCLQGSGGGAQRRLKRLILIGDHNQLPPVVRHAAVREWGGLDQSFFQRMVRLGVPYVELDRQARARPEIADLYRMHYDGLGDLDTVVRGAPYGRPNAGMAFAFQFVDVGDFHGVGQSEPSRHFYQNLGEAEFLVQMFRYLRLVGHPAESIALLTAYNGQRALVNDVLERRCFSGPHAGVFGRPRAVATVDQYQGQQSDIVLLSLVRTREVGYLRDLRRLTVGLSRARLGLYVFGRRSLFEACWELREPFARLLGNGDCLTLCPEERFGVPVPEERCVREVRDVEQMAVLVDEMVRARGTPMVLPPQDAREEAADQDAVMEAD</sequence>
<evidence type="ECO:0008006" key="8">
    <source>
        <dbReference type="Google" id="ProtNLM"/>
    </source>
</evidence>
<keyword evidence="7" id="KW-1185">Reference proteome</keyword>
<dbReference type="InterPro" id="IPR041677">
    <property type="entry name" value="DNA2/NAM7_AAA_11"/>
</dbReference>
<dbReference type="PANTHER" id="PTHR10887:SF5">
    <property type="entry name" value="RNA HELICASE AQUARIUS"/>
    <property type="match status" value="1"/>
</dbReference>
<organism evidence="6 7">
    <name type="scientific">Coemansia interrupta</name>
    <dbReference type="NCBI Taxonomy" id="1126814"/>
    <lineage>
        <taxon>Eukaryota</taxon>
        <taxon>Fungi</taxon>
        <taxon>Fungi incertae sedis</taxon>
        <taxon>Zoopagomycota</taxon>
        <taxon>Kickxellomycotina</taxon>
        <taxon>Kickxellomycetes</taxon>
        <taxon>Kickxellales</taxon>
        <taxon>Kickxellaceae</taxon>
        <taxon>Coemansia</taxon>
    </lineage>
</organism>
<dbReference type="Pfam" id="PF13086">
    <property type="entry name" value="AAA_11"/>
    <property type="match status" value="2"/>
</dbReference>
<dbReference type="OrthoDB" id="1879at2759"/>
<protein>
    <recommendedName>
        <fullName evidence="8">Intron-binding protein aquarius</fullName>
    </recommendedName>
</protein>
<dbReference type="Pfam" id="PF21143">
    <property type="entry name" value="Aquarius_N_2nd"/>
    <property type="match status" value="1"/>
</dbReference>
<evidence type="ECO:0000259" key="5">
    <source>
        <dbReference type="Pfam" id="PF21143"/>
    </source>
</evidence>
<evidence type="ECO:0000313" key="7">
    <source>
        <dbReference type="Proteomes" id="UP001140172"/>
    </source>
</evidence>
<evidence type="ECO:0000259" key="3">
    <source>
        <dbReference type="Pfam" id="PF13087"/>
    </source>
</evidence>
<dbReference type="InterPro" id="IPR027417">
    <property type="entry name" value="P-loop_NTPase"/>
</dbReference>
<dbReference type="Proteomes" id="UP001140172">
    <property type="component" value="Unassembled WGS sequence"/>
</dbReference>